<feature type="transmembrane region" description="Helical" evidence="6">
    <location>
        <begin position="101"/>
        <end position="124"/>
    </location>
</feature>
<dbReference type="PANTHER" id="PTHR43461:SF1">
    <property type="entry name" value="TRANSMEMBRANE PROTEIN 256"/>
    <property type="match status" value="1"/>
</dbReference>
<dbReference type="OrthoDB" id="9802121at2"/>
<keyword evidence="8" id="KW-1185">Reference proteome</keyword>
<evidence type="ECO:0000313" key="7">
    <source>
        <dbReference type="EMBL" id="SFN65081.1"/>
    </source>
</evidence>
<evidence type="ECO:0000256" key="1">
    <source>
        <dbReference type="ARBA" id="ARBA00004141"/>
    </source>
</evidence>
<feature type="transmembrane region" description="Helical" evidence="6">
    <location>
        <begin position="45"/>
        <end position="63"/>
    </location>
</feature>
<evidence type="ECO:0000256" key="2">
    <source>
        <dbReference type="ARBA" id="ARBA00009694"/>
    </source>
</evidence>
<evidence type="ECO:0000256" key="6">
    <source>
        <dbReference type="SAM" id="Phobius"/>
    </source>
</evidence>
<organism evidence="7 8">
    <name type="scientific">Salegentibacter flavus</name>
    <dbReference type="NCBI Taxonomy" id="287099"/>
    <lineage>
        <taxon>Bacteria</taxon>
        <taxon>Pseudomonadati</taxon>
        <taxon>Bacteroidota</taxon>
        <taxon>Flavobacteriia</taxon>
        <taxon>Flavobacteriales</taxon>
        <taxon>Flavobacteriaceae</taxon>
        <taxon>Salegentibacter</taxon>
    </lineage>
</organism>
<dbReference type="PANTHER" id="PTHR43461">
    <property type="entry name" value="TRANSMEMBRANE PROTEIN 256"/>
    <property type="match status" value="1"/>
</dbReference>
<dbReference type="InterPro" id="IPR006696">
    <property type="entry name" value="DUF423"/>
</dbReference>
<keyword evidence="5 6" id="KW-0472">Membrane</keyword>
<accession>A0A1I5ARK9</accession>
<feature type="transmembrane region" description="Helical" evidence="6">
    <location>
        <begin position="70"/>
        <end position="89"/>
    </location>
</feature>
<sequence length="129" mass="13984">MDKRFLVAGSIFGLLGVIIGAFATHGLNPLLEESSLKSFETGVKYQIYHAFLLLIIGGFKIQGLKKLTSVFYLVVAGVLLFSGSIYLLATNDLTSFDFKSIALITPVGGTLLILAWLILGVKFISLKNE</sequence>
<dbReference type="Pfam" id="PF04241">
    <property type="entry name" value="DUF423"/>
    <property type="match status" value="1"/>
</dbReference>
<comment type="similarity">
    <text evidence="2">Belongs to the UPF0382 family.</text>
</comment>
<protein>
    <submittedName>
        <fullName evidence="7">Uncharacterized membrane protein YgdD, TMEM256/DUF423 family</fullName>
    </submittedName>
</protein>
<dbReference type="GO" id="GO:0005886">
    <property type="term" value="C:plasma membrane"/>
    <property type="evidence" value="ECO:0007669"/>
    <property type="project" value="TreeGrafter"/>
</dbReference>
<evidence type="ECO:0000256" key="5">
    <source>
        <dbReference type="ARBA" id="ARBA00023136"/>
    </source>
</evidence>
<evidence type="ECO:0000313" key="8">
    <source>
        <dbReference type="Proteomes" id="UP000199153"/>
    </source>
</evidence>
<dbReference type="RefSeq" id="WP_093409089.1">
    <property type="nucleotide sequence ID" value="NZ_FOVL01000011.1"/>
</dbReference>
<dbReference type="Proteomes" id="UP000199153">
    <property type="component" value="Unassembled WGS sequence"/>
</dbReference>
<name>A0A1I5ARK9_9FLAO</name>
<dbReference type="EMBL" id="FOVL01000011">
    <property type="protein sequence ID" value="SFN65081.1"/>
    <property type="molecule type" value="Genomic_DNA"/>
</dbReference>
<dbReference type="STRING" id="287099.SAMN05660413_02021"/>
<keyword evidence="4 6" id="KW-1133">Transmembrane helix</keyword>
<proteinExistence type="inferred from homology"/>
<gene>
    <name evidence="7" type="ORF">SAMN05660413_02021</name>
</gene>
<keyword evidence="3 6" id="KW-0812">Transmembrane</keyword>
<reference evidence="7 8" key="1">
    <citation type="submission" date="2016-10" db="EMBL/GenBank/DDBJ databases">
        <authorList>
            <person name="de Groot N.N."/>
        </authorList>
    </citation>
    <scope>NUCLEOTIDE SEQUENCE [LARGE SCALE GENOMIC DNA]</scope>
    <source>
        <strain evidence="7 8">DSM 17794</strain>
    </source>
</reference>
<evidence type="ECO:0000256" key="4">
    <source>
        <dbReference type="ARBA" id="ARBA00022989"/>
    </source>
</evidence>
<evidence type="ECO:0000256" key="3">
    <source>
        <dbReference type="ARBA" id="ARBA00022692"/>
    </source>
</evidence>
<feature type="transmembrane region" description="Helical" evidence="6">
    <location>
        <begin position="5"/>
        <end position="25"/>
    </location>
</feature>
<dbReference type="AlphaFoldDB" id="A0A1I5ARK9"/>
<comment type="subcellular location">
    <subcellularLocation>
        <location evidence="1">Membrane</location>
        <topology evidence="1">Multi-pass membrane protein</topology>
    </subcellularLocation>
</comment>